<organism evidence="7 9">
    <name type="scientific">Vandammella animalimorsus</name>
    <dbReference type="NCBI Taxonomy" id="2029117"/>
    <lineage>
        <taxon>Bacteria</taxon>
        <taxon>Pseudomonadati</taxon>
        <taxon>Pseudomonadota</taxon>
        <taxon>Betaproteobacteria</taxon>
        <taxon>Burkholderiales</taxon>
        <taxon>Comamonadaceae</taxon>
        <taxon>Vandammella</taxon>
    </lineage>
</organism>
<evidence type="ECO:0000313" key="6">
    <source>
        <dbReference type="EMBL" id="PAT36446.1"/>
    </source>
</evidence>
<dbReference type="InterPro" id="IPR003772">
    <property type="entry name" value="YceD"/>
</dbReference>
<comment type="caution">
    <text evidence="7">The sequence shown here is derived from an EMBL/GenBank/DDBJ whole genome shotgun (WGS) entry which is preliminary data.</text>
</comment>
<dbReference type="PANTHER" id="PTHR38099:SF1">
    <property type="entry name" value="LARGE RIBOSOMAL RNA SUBUNIT ACCUMULATION PROTEIN YCED"/>
    <property type="match status" value="1"/>
</dbReference>
<evidence type="ECO:0000256" key="4">
    <source>
        <dbReference type="ARBA" id="ARBA00022517"/>
    </source>
</evidence>
<evidence type="ECO:0000256" key="2">
    <source>
        <dbReference type="ARBA" id="ARBA00010740"/>
    </source>
</evidence>
<dbReference type="Proteomes" id="UP000218054">
    <property type="component" value="Unassembled WGS sequence"/>
</dbReference>
<gene>
    <name evidence="7" type="ORF">CK623_08760</name>
    <name evidence="6" type="ORF">CK625_10900</name>
</gene>
<dbReference type="PANTHER" id="PTHR38099">
    <property type="entry name" value="LARGE RIBOSOMAL RNA SUBUNIT ACCUMULATION PROTEIN YCED"/>
    <property type="match status" value="1"/>
</dbReference>
<name>A0A2A2APV6_9BURK</name>
<evidence type="ECO:0000256" key="3">
    <source>
        <dbReference type="ARBA" id="ARBA00015716"/>
    </source>
</evidence>
<evidence type="ECO:0000313" key="7">
    <source>
        <dbReference type="EMBL" id="PAT39761.1"/>
    </source>
</evidence>
<dbReference type="GO" id="GO:0005829">
    <property type="term" value="C:cytosol"/>
    <property type="evidence" value="ECO:0007669"/>
    <property type="project" value="TreeGrafter"/>
</dbReference>
<accession>A0A2A2APV6</accession>
<comment type="function">
    <text evidence="1">Plays a role in synthesis, processing and/or stability of 23S rRNA.</text>
</comment>
<dbReference type="EMBL" id="NSJD01000013">
    <property type="protein sequence ID" value="PAT39761.1"/>
    <property type="molecule type" value="Genomic_DNA"/>
</dbReference>
<protein>
    <recommendedName>
        <fullName evidence="3">Large ribosomal RNA subunit accumulation protein YceD</fullName>
    </recommendedName>
    <alternativeName>
        <fullName evidence="5">23S rRNA accumulation protein YceD</fullName>
    </alternativeName>
</protein>
<evidence type="ECO:0000313" key="8">
    <source>
        <dbReference type="Proteomes" id="UP000218054"/>
    </source>
</evidence>
<evidence type="ECO:0000313" key="9">
    <source>
        <dbReference type="Proteomes" id="UP000218644"/>
    </source>
</evidence>
<evidence type="ECO:0000256" key="1">
    <source>
        <dbReference type="ARBA" id="ARBA00002868"/>
    </source>
</evidence>
<reference evidence="8 9" key="1">
    <citation type="submission" date="2017-08" db="EMBL/GenBank/DDBJ databases">
        <title>WGS of Clinical strains of the CDC Group NO-1 linked to zoonotic infections in humans.</title>
        <authorList>
            <person name="Bernier A.-M."/>
            <person name="Bernard K."/>
        </authorList>
    </citation>
    <scope>NUCLEOTIDE SEQUENCE [LARGE SCALE GENOMIC DNA]</scope>
    <source>
        <strain evidence="6 8">NML00-0135</strain>
        <strain evidence="7 9">NML79-0751</strain>
    </source>
</reference>
<sequence>MAGAMVRWCASPAFLLHRHMEKNFNPRRLDVLAFAQAGGQISQETALHEFPRLARESLGGFLGDAAPAASVHWQAQASMRRSADGQAAPWLHCQAQTILLLQCQRCLQPVPITVSSDQWFRFVATEAQAEAEDEDAQEDVLSLESGPLDLLALIEDDLLMALPPVAKHADCTPPAPLVHQDAAFDAAQAQKRNPFAQLAHLATRPLQAGNGGDGGEQAD</sequence>
<proteinExistence type="inferred from homology"/>
<accession>A0A2A2AF84</accession>
<keyword evidence="8" id="KW-1185">Reference proteome</keyword>
<dbReference type="Pfam" id="PF02620">
    <property type="entry name" value="YceD"/>
    <property type="match status" value="1"/>
</dbReference>
<dbReference type="GO" id="GO:0042254">
    <property type="term" value="P:ribosome biogenesis"/>
    <property type="evidence" value="ECO:0007669"/>
    <property type="project" value="UniProtKB-KW"/>
</dbReference>
<dbReference type="InterPro" id="IPR039255">
    <property type="entry name" value="YceD_bac"/>
</dbReference>
<dbReference type="Proteomes" id="UP000218644">
    <property type="component" value="Unassembled WGS sequence"/>
</dbReference>
<dbReference type="AlphaFoldDB" id="A0A2A2APV6"/>
<keyword evidence="4" id="KW-0690">Ribosome biogenesis</keyword>
<evidence type="ECO:0000256" key="5">
    <source>
        <dbReference type="ARBA" id="ARBA00031841"/>
    </source>
</evidence>
<comment type="similarity">
    <text evidence="2">Belongs to the DUF177 domain family.</text>
</comment>
<dbReference type="EMBL" id="NSJB01000010">
    <property type="protein sequence ID" value="PAT36446.1"/>
    <property type="molecule type" value="Genomic_DNA"/>
</dbReference>